<accession>A0A369XL34</accession>
<feature type="signal peptide" evidence="1">
    <location>
        <begin position="1"/>
        <end position="23"/>
    </location>
</feature>
<keyword evidence="1" id="KW-0732">Signal</keyword>
<dbReference type="InterPro" id="IPR025711">
    <property type="entry name" value="PepSY"/>
</dbReference>
<dbReference type="Proteomes" id="UP000253831">
    <property type="component" value="Unassembled WGS sequence"/>
</dbReference>
<sequence>MKSNIYLAAVAVLSATAVGSVYAAKSSDNDAMAIADAKISLAQAVSTAEQHVGGKASRAEYEHHKGQWVFDVEVVKGRQVMDVTVNSTSGTVIAAVEDKYDREDDHDRDD</sequence>
<feature type="domain" description="PepSY" evidence="2">
    <location>
        <begin position="38"/>
        <end position="94"/>
    </location>
</feature>
<dbReference type="EMBL" id="QPGA01000037">
    <property type="protein sequence ID" value="RDE49616.1"/>
    <property type="molecule type" value="Genomic_DNA"/>
</dbReference>
<organism evidence="3 4">
    <name type="scientific">Candidatus Accumulibacter meliphilus</name>
    <dbReference type="NCBI Taxonomy" id="2211374"/>
    <lineage>
        <taxon>Bacteria</taxon>
        <taxon>Pseudomonadati</taxon>
        <taxon>Pseudomonadota</taxon>
        <taxon>Betaproteobacteria</taxon>
        <taxon>Candidatus Accumulibacter</taxon>
    </lineage>
</organism>
<dbReference type="AlphaFoldDB" id="A0A369XL34"/>
<feature type="chain" id="PRO_5016770115" evidence="1">
    <location>
        <begin position="24"/>
        <end position="110"/>
    </location>
</feature>
<evidence type="ECO:0000313" key="3">
    <source>
        <dbReference type="EMBL" id="RDE49616.1"/>
    </source>
</evidence>
<gene>
    <name evidence="3" type="ORF">DVS81_15775</name>
</gene>
<protein>
    <submittedName>
        <fullName evidence="3">Peptidase M4</fullName>
    </submittedName>
</protein>
<evidence type="ECO:0000259" key="2">
    <source>
        <dbReference type="Pfam" id="PF03413"/>
    </source>
</evidence>
<dbReference type="Gene3D" id="3.10.450.40">
    <property type="match status" value="1"/>
</dbReference>
<evidence type="ECO:0000256" key="1">
    <source>
        <dbReference type="SAM" id="SignalP"/>
    </source>
</evidence>
<proteinExistence type="predicted"/>
<name>A0A369XL34_9PROT</name>
<reference evidence="3 4" key="1">
    <citation type="submission" date="2018-05" db="EMBL/GenBank/DDBJ databases">
        <title>Integrated omic analyses show evidence that a Ca. Accumulibacter phosphatis strain performs denitrification under micro-aerobic conditions.</title>
        <authorList>
            <person name="Camejo P.Y."/>
            <person name="Katherine M.D."/>
            <person name="Daniel N.R."/>
        </authorList>
    </citation>
    <scope>NUCLEOTIDE SEQUENCE [LARGE SCALE GENOMIC DNA]</scope>
    <source>
        <strain evidence="3">UW-LDO-IC</strain>
    </source>
</reference>
<dbReference type="Pfam" id="PF03413">
    <property type="entry name" value="PepSY"/>
    <property type="match status" value="1"/>
</dbReference>
<evidence type="ECO:0000313" key="4">
    <source>
        <dbReference type="Proteomes" id="UP000253831"/>
    </source>
</evidence>
<comment type="caution">
    <text evidence="3">The sequence shown here is derived from an EMBL/GenBank/DDBJ whole genome shotgun (WGS) entry which is preliminary data.</text>
</comment>